<organism evidence="2 3">
    <name type="scientific">Trichodelitschia bisporula</name>
    <dbReference type="NCBI Taxonomy" id="703511"/>
    <lineage>
        <taxon>Eukaryota</taxon>
        <taxon>Fungi</taxon>
        <taxon>Dikarya</taxon>
        <taxon>Ascomycota</taxon>
        <taxon>Pezizomycotina</taxon>
        <taxon>Dothideomycetes</taxon>
        <taxon>Dothideomycetes incertae sedis</taxon>
        <taxon>Phaeotrichales</taxon>
        <taxon>Phaeotrichaceae</taxon>
        <taxon>Trichodelitschia</taxon>
    </lineage>
</organism>
<accession>A0A6G1I7L0</accession>
<feature type="compositionally biased region" description="Basic and acidic residues" evidence="1">
    <location>
        <begin position="147"/>
        <end position="165"/>
    </location>
</feature>
<feature type="compositionally biased region" description="Basic and acidic residues" evidence="1">
    <location>
        <begin position="29"/>
        <end position="39"/>
    </location>
</feature>
<feature type="compositionally biased region" description="Pro residues" evidence="1">
    <location>
        <begin position="54"/>
        <end position="64"/>
    </location>
</feature>
<feature type="compositionally biased region" description="Acidic residues" evidence="1">
    <location>
        <begin position="124"/>
        <end position="133"/>
    </location>
</feature>
<reference evidence="2" key="1">
    <citation type="journal article" date="2020" name="Stud. Mycol.">
        <title>101 Dothideomycetes genomes: a test case for predicting lifestyles and emergence of pathogens.</title>
        <authorList>
            <person name="Haridas S."/>
            <person name="Albert R."/>
            <person name="Binder M."/>
            <person name="Bloem J."/>
            <person name="Labutti K."/>
            <person name="Salamov A."/>
            <person name="Andreopoulos B."/>
            <person name="Baker S."/>
            <person name="Barry K."/>
            <person name="Bills G."/>
            <person name="Bluhm B."/>
            <person name="Cannon C."/>
            <person name="Castanera R."/>
            <person name="Culley D."/>
            <person name="Daum C."/>
            <person name="Ezra D."/>
            <person name="Gonzalez J."/>
            <person name="Henrissat B."/>
            <person name="Kuo A."/>
            <person name="Liang C."/>
            <person name="Lipzen A."/>
            <person name="Lutzoni F."/>
            <person name="Magnuson J."/>
            <person name="Mondo S."/>
            <person name="Nolan M."/>
            <person name="Ohm R."/>
            <person name="Pangilinan J."/>
            <person name="Park H.-J."/>
            <person name="Ramirez L."/>
            <person name="Alfaro M."/>
            <person name="Sun H."/>
            <person name="Tritt A."/>
            <person name="Yoshinaga Y."/>
            <person name="Zwiers L.-H."/>
            <person name="Turgeon B."/>
            <person name="Goodwin S."/>
            <person name="Spatafora J."/>
            <person name="Crous P."/>
            <person name="Grigoriev I."/>
        </authorList>
    </citation>
    <scope>NUCLEOTIDE SEQUENCE</scope>
    <source>
        <strain evidence="2">CBS 262.69</strain>
    </source>
</reference>
<feature type="region of interest" description="Disordered" evidence="1">
    <location>
        <begin position="1"/>
        <end position="133"/>
    </location>
</feature>
<dbReference type="Proteomes" id="UP000799640">
    <property type="component" value="Unassembled WGS sequence"/>
</dbReference>
<feature type="region of interest" description="Disordered" evidence="1">
    <location>
        <begin position="147"/>
        <end position="168"/>
    </location>
</feature>
<dbReference type="AlphaFoldDB" id="A0A6G1I7L0"/>
<feature type="compositionally biased region" description="Basic and acidic residues" evidence="1">
    <location>
        <begin position="588"/>
        <end position="600"/>
    </location>
</feature>
<gene>
    <name evidence="2" type="ORF">EJ06DRAFT_526276</name>
</gene>
<feature type="region of interest" description="Disordered" evidence="1">
    <location>
        <begin position="578"/>
        <end position="600"/>
    </location>
</feature>
<evidence type="ECO:0000313" key="3">
    <source>
        <dbReference type="Proteomes" id="UP000799640"/>
    </source>
</evidence>
<evidence type="ECO:0000256" key="1">
    <source>
        <dbReference type="SAM" id="MobiDB-lite"/>
    </source>
</evidence>
<feature type="compositionally biased region" description="Low complexity" evidence="1">
    <location>
        <begin position="65"/>
        <end position="77"/>
    </location>
</feature>
<dbReference type="OrthoDB" id="5350396at2759"/>
<proteinExistence type="predicted"/>
<dbReference type="EMBL" id="ML996688">
    <property type="protein sequence ID" value="KAF2404181.1"/>
    <property type="molecule type" value="Genomic_DNA"/>
</dbReference>
<sequence>MSRPNRSIKDFFKAPSSTPPTPAPRSTKPRSDPQTRTERVVAVAIDARKKPPPPRRPTPPPPNSLPTIPISSPLPTRRTSNRNQYDGMGDSDPIKPFEPLFSSFHSSGSRRVIKNGEEVVPPSDSEEGSDTSLEDLIVLIHREDDEKAAKEKEKARANPFADRKLSRSVSSTRQSWKLGSKASKAREPKTYKFDMIRLVQDTKEQREVEVRIAKTKELIASAPEPDAEGGMDEGLLTTIVEGSDSENQGMGKRVTDALARTEALEMEKVFNIFQDAPDPSAPYFPKGTLVENRSLAALMADPQRRHIAFQTGFVQRIASKIELPTPLLLWILDRITVEQNEDLIAPYIKTLQASGPHFAKHLTPDLLSTLLAKFGILPSALTPTAPTIPTDQPINQPARTIPINLIWLIDLFRRLAPNLPTTSRTHIIHALCRLSIDHSIATHAPLRRAIAAAQNAFIQAIPSAHSTAVLTEIGTTLLASITSPILRYRLICALPHTTPRTHHFRRQLALAFARNAPRDLSADLANPKLVAQVFVHLQRDPIYIISPRTDYAALRATVGMLDIAIDVGFHTFEFLAKDSGAPTPEPNDAEKTKERAKEEAEFNDKLDGLVNVLRYLVVQIKDPGATHMRRAEAKVALERLVQRLECGVRTRVKKVRDVYDDGERQRGMMEGFVRKKKVKIAVPKVVEGATQGINEAGKEAAGKEVTAVETKA</sequence>
<name>A0A6G1I7L0_9PEZI</name>
<keyword evidence="3" id="KW-1185">Reference proteome</keyword>
<evidence type="ECO:0000313" key="2">
    <source>
        <dbReference type="EMBL" id="KAF2404181.1"/>
    </source>
</evidence>
<protein>
    <submittedName>
        <fullName evidence="2">Uncharacterized protein</fullName>
    </submittedName>
</protein>